<feature type="transmembrane region" description="Helical" evidence="7">
    <location>
        <begin position="423"/>
        <end position="447"/>
    </location>
</feature>
<evidence type="ECO:0000256" key="2">
    <source>
        <dbReference type="ARBA" id="ARBA00022679"/>
    </source>
</evidence>
<keyword evidence="5 7" id="KW-0472">Membrane</keyword>
<feature type="transmembrane region" description="Helical" evidence="7">
    <location>
        <begin position="245"/>
        <end position="268"/>
    </location>
</feature>
<name>K3WUZ5_GLOUD</name>
<evidence type="ECO:0000256" key="1">
    <source>
        <dbReference type="ARBA" id="ARBA00004141"/>
    </source>
</evidence>
<dbReference type="Proteomes" id="UP000019132">
    <property type="component" value="Unassembled WGS sequence"/>
</dbReference>
<comment type="subcellular location">
    <subcellularLocation>
        <location evidence="1">Membrane</location>
        <topology evidence="1">Multi-pass membrane protein</topology>
    </subcellularLocation>
</comment>
<dbReference type="GO" id="GO:0016746">
    <property type="term" value="F:acyltransferase activity"/>
    <property type="evidence" value="ECO:0007669"/>
    <property type="project" value="UniProtKB-KW"/>
</dbReference>
<evidence type="ECO:0000256" key="5">
    <source>
        <dbReference type="ARBA" id="ARBA00023136"/>
    </source>
</evidence>
<dbReference type="InterPro" id="IPR049941">
    <property type="entry name" value="LPLAT_7/PORCN-like"/>
</dbReference>
<evidence type="ECO:0000256" key="7">
    <source>
        <dbReference type="SAM" id="Phobius"/>
    </source>
</evidence>
<keyword evidence="9" id="KW-1185">Reference proteome</keyword>
<feature type="transmembrane region" description="Helical" evidence="7">
    <location>
        <begin position="104"/>
        <end position="123"/>
    </location>
</feature>
<dbReference type="VEuPathDB" id="FungiDB:PYU1_G008774"/>
<feature type="transmembrane region" description="Helical" evidence="7">
    <location>
        <begin position="64"/>
        <end position="84"/>
    </location>
</feature>
<reference evidence="8" key="3">
    <citation type="submission" date="2015-02" db="UniProtKB">
        <authorList>
            <consortium name="EnsemblProtists"/>
        </authorList>
    </citation>
    <scope>IDENTIFICATION</scope>
    <source>
        <strain evidence="8">DAOM BR144</strain>
    </source>
</reference>
<evidence type="ECO:0000313" key="8">
    <source>
        <dbReference type="EnsemblProtists" id="PYU1_T008792"/>
    </source>
</evidence>
<evidence type="ECO:0000256" key="3">
    <source>
        <dbReference type="ARBA" id="ARBA00022692"/>
    </source>
</evidence>
<reference evidence="9" key="2">
    <citation type="submission" date="2010-04" db="EMBL/GenBank/DDBJ databases">
        <authorList>
            <person name="Buell R."/>
            <person name="Hamilton J."/>
            <person name="Hostetler J."/>
        </authorList>
    </citation>
    <scope>NUCLEOTIDE SEQUENCE [LARGE SCALE GENOMIC DNA]</scope>
    <source>
        <strain evidence="9">DAOM:BR144</strain>
    </source>
</reference>
<keyword evidence="2" id="KW-0808">Transferase</keyword>
<proteinExistence type="predicted"/>
<keyword evidence="3 7" id="KW-0812">Transmembrane</keyword>
<dbReference type="PANTHER" id="PTHR13906">
    <property type="entry name" value="PORCUPINE"/>
    <property type="match status" value="1"/>
</dbReference>
<dbReference type="EMBL" id="GL376558">
    <property type="status" value="NOT_ANNOTATED_CDS"/>
    <property type="molecule type" value="Genomic_DNA"/>
</dbReference>
<dbReference type="Pfam" id="PF03062">
    <property type="entry name" value="MBOAT"/>
    <property type="match status" value="1"/>
</dbReference>
<evidence type="ECO:0000256" key="4">
    <source>
        <dbReference type="ARBA" id="ARBA00022989"/>
    </source>
</evidence>
<reference evidence="9" key="1">
    <citation type="journal article" date="2010" name="Genome Biol.">
        <title>Genome sequence of the necrotrophic plant pathogen Pythium ultimum reveals original pathogenicity mechanisms and effector repertoire.</title>
        <authorList>
            <person name="Levesque C.A."/>
            <person name="Brouwer H."/>
            <person name="Cano L."/>
            <person name="Hamilton J.P."/>
            <person name="Holt C."/>
            <person name="Huitema E."/>
            <person name="Raffaele S."/>
            <person name="Robideau G.P."/>
            <person name="Thines M."/>
            <person name="Win J."/>
            <person name="Zerillo M.M."/>
            <person name="Beakes G.W."/>
            <person name="Boore J.L."/>
            <person name="Busam D."/>
            <person name="Dumas B."/>
            <person name="Ferriera S."/>
            <person name="Fuerstenberg S.I."/>
            <person name="Gachon C.M."/>
            <person name="Gaulin E."/>
            <person name="Govers F."/>
            <person name="Grenville-Briggs L."/>
            <person name="Horner N."/>
            <person name="Hostetler J."/>
            <person name="Jiang R.H."/>
            <person name="Johnson J."/>
            <person name="Krajaejun T."/>
            <person name="Lin H."/>
            <person name="Meijer H.J."/>
            <person name="Moore B."/>
            <person name="Morris P."/>
            <person name="Phuntmart V."/>
            <person name="Puiu D."/>
            <person name="Shetty J."/>
            <person name="Stajich J.E."/>
            <person name="Tripathy S."/>
            <person name="Wawra S."/>
            <person name="van West P."/>
            <person name="Whitty B.R."/>
            <person name="Coutinho P.M."/>
            <person name="Henrissat B."/>
            <person name="Martin F."/>
            <person name="Thomas P.D."/>
            <person name="Tyler B.M."/>
            <person name="De Vries R.P."/>
            <person name="Kamoun S."/>
            <person name="Yandell M."/>
            <person name="Tisserat N."/>
            <person name="Buell C.R."/>
        </authorList>
    </citation>
    <scope>NUCLEOTIDE SEQUENCE</scope>
    <source>
        <strain evidence="9">DAOM:BR144</strain>
    </source>
</reference>
<dbReference type="GO" id="GO:0030258">
    <property type="term" value="P:lipid modification"/>
    <property type="evidence" value="ECO:0007669"/>
    <property type="project" value="TreeGrafter"/>
</dbReference>
<dbReference type="PANTHER" id="PTHR13906:SF4">
    <property type="entry name" value="LYSOPHOSPHOLIPID ACYLTRANSFERASE 6"/>
    <property type="match status" value="1"/>
</dbReference>
<dbReference type="AlphaFoldDB" id="K3WUZ5"/>
<dbReference type="STRING" id="431595.K3WUZ5"/>
<feature type="transmembrane region" description="Helical" evidence="7">
    <location>
        <begin position="453"/>
        <end position="477"/>
    </location>
</feature>
<keyword evidence="4 7" id="KW-1133">Transmembrane helix</keyword>
<dbReference type="eggNOG" id="KOG2704">
    <property type="taxonomic scope" value="Eukaryota"/>
</dbReference>
<organism evidence="8 9">
    <name type="scientific">Globisporangium ultimum (strain ATCC 200006 / CBS 805.95 / DAOM BR144)</name>
    <name type="common">Pythium ultimum</name>
    <dbReference type="NCBI Taxonomy" id="431595"/>
    <lineage>
        <taxon>Eukaryota</taxon>
        <taxon>Sar</taxon>
        <taxon>Stramenopiles</taxon>
        <taxon>Oomycota</taxon>
        <taxon>Peronosporomycetes</taxon>
        <taxon>Pythiales</taxon>
        <taxon>Pythiaceae</taxon>
        <taxon>Globisporangium</taxon>
    </lineage>
</organism>
<evidence type="ECO:0000256" key="6">
    <source>
        <dbReference type="ARBA" id="ARBA00023315"/>
    </source>
</evidence>
<accession>K3WUZ5</accession>
<dbReference type="HOGENOM" id="CLU_011340_5_1_1"/>
<evidence type="ECO:0008006" key="10">
    <source>
        <dbReference type="Google" id="ProtNLM"/>
    </source>
</evidence>
<dbReference type="InParanoid" id="K3WUZ5"/>
<dbReference type="OMA" id="NAWVSRY"/>
<dbReference type="GO" id="GO:0016020">
    <property type="term" value="C:membrane"/>
    <property type="evidence" value="ECO:0007669"/>
    <property type="project" value="UniProtKB-SubCell"/>
</dbReference>
<sequence length="487" mass="53753">MLHTVREIAAAATPLKFVWLNAQLADVGAQIGFPVDQLRAALCLFAAYPFAIVLRQLHGARAKHWMNICVGLSMAQFVYGSEWLHSFGSALITYALMKYGPIKHAPYIVFVFNMLYVAALHVYRMSVDYMGWSIDCTASQMLLLIKLTSFGFNYYDGNVASATVIDAAKDSPATIKVKQTRQKYAITKIPSLLEYYGFVYGFTTFIAGPAFEYREYIDAINGARFVLPNGQRCVPSCFLAALKKFCIGVFFLALLAVAGSYANLPAILSRDEPISVKWGRILLALFLTRGKYYAAWKLAEGSTIVSGAGFEGFDAHGNAKGWNGVSNIDILGFEFGESVRDLSRSWNKGTQAWLERYVYARTGNSLVATYLCSAIWHGFYPGYYLFFLTIPLATAVNRLARRHIRPHFLGPSGSEKDAGVSKLLYDVVGMLATALMINYLAVSFVVLSWEQAIAGFASMHFAGHIGLVVAYVVLSLLPTKRPATKSV</sequence>
<dbReference type="InterPro" id="IPR004299">
    <property type="entry name" value="MBOAT_fam"/>
</dbReference>
<evidence type="ECO:0000313" key="9">
    <source>
        <dbReference type="Proteomes" id="UP000019132"/>
    </source>
</evidence>
<keyword evidence="6" id="KW-0012">Acyltransferase</keyword>
<dbReference type="EnsemblProtists" id="PYU1_T008792">
    <property type="protein sequence ID" value="PYU1_T008792"/>
    <property type="gene ID" value="PYU1_G008774"/>
</dbReference>
<protein>
    <recommendedName>
        <fullName evidence="10">Lysophospholipid acyltransferase</fullName>
    </recommendedName>
</protein>